<sequence>MKAHDGMYIGGAWVPAAGGDRIQVVNPADEQVVAEVPAGTAEDVDAAVRAARAALPGWAATPPAERAALIGVLRDVLAARKSELAQTVTTELGAPLWFSERVHVGAPVAVASSYAELGASHAFEQRLGSSTVLLEPVGVVGAITPWNYPLHQIVAKVAPALAAGCTIVLKPAEDTPLTAQLFAEAVHEAGVPAGVFNLVTGTGPVAGQALVEHPGVDLVSFTGSTAVGRQVGATAGAAVKRVALELGGKSANVVLPGADLAKAVATGVGHVMNNSGQSCNALTRLLVHRDEYEEAVGLAAEAVAGYPVGDPCVEGTRLGPLVNAKQRDRVRGYIEKGVAEGARLVVGGPEAPHPTGYYVAPTVFADVTPDMAIAQEEIFGPVLSILSYDDEDDAVRIANGTVYGLGGAVWAADEETAVSFARRMDTGQVDINGGRFNPLAPFGGYKQSGVGRELGPHGLSEYLQTKSLQF</sequence>
<evidence type="ECO:0000313" key="7">
    <source>
        <dbReference type="Proteomes" id="UP000812013"/>
    </source>
</evidence>
<dbReference type="CDD" id="cd07138">
    <property type="entry name" value="ALDH_CddD_SSP0762"/>
    <property type="match status" value="1"/>
</dbReference>
<dbReference type="InterPro" id="IPR016161">
    <property type="entry name" value="Ald_DH/histidinol_DH"/>
</dbReference>
<evidence type="ECO:0000256" key="3">
    <source>
        <dbReference type="PROSITE-ProRule" id="PRU10007"/>
    </source>
</evidence>
<evidence type="ECO:0000256" key="1">
    <source>
        <dbReference type="ARBA" id="ARBA00009986"/>
    </source>
</evidence>
<dbReference type="PANTHER" id="PTHR42804">
    <property type="entry name" value="ALDEHYDE DEHYDROGENASE"/>
    <property type="match status" value="1"/>
</dbReference>
<reference evidence="6 7" key="1">
    <citation type="submission" date="2019-12" db="EMBL/GenBank/DDBJ databases">
        <title>Genome sequence of Streptomyces bambusae.</title>
        <authorList>
            <person name="Bansal K."/>
            <person name="Choksket S."/>
            <person name="Korpole S."/>
            <person name="Patil P.B."/>
        </authorList>
    </citation>
    <scope>NUCLEOTIDE SEQUENCE [LARGE SCALE GENOMIC DNA]</scope>
    <source>
        <strain evidence="6 7">SK60</strain>
    </source>
</reference>
<accession>A0ABS6Z8Q3</accession>
<dbReference type="Gene3D" id="3.40.309.10">
    <property type="entry name" value="Aldehyde Dehydrogenase, Chain A, domain 2"/>
    <property type="match status" value="1"/>
</dbReference>
<dbReference type="InterPro" id="IPR015590">
    <property type="entry name" value="Aldehyde_DH_dom"/>
</dbReference>
<dbReference type="PANTHER" id="PTHR42804:SF1">
    <property type="entry name" value="ALDEHYDE DEHYDROGENASE-RELATED"/>
    <property type="match status" value="1"/>
</dbReference>
<evidence type="ECO:0000259" key="5">
    <source>
        <dbReference type="Pfam" id="PF00171"/>
    </source>
</evidence>
<dbReference type="Gene3D" id="3.40.605.10">
    <property type="entry name" value="Aldehyde Dehydrogenase, Chain A, domain 1"/>
    <property type="match status" value="1"/>
</dbReference>
<proteinExistence type="inferred from homology"/>
<comment type="caution">
    <text evidence="6">The sequence shown here is derived from an EMBL/GenBank/DDBJ whole genome shotgun (WGS) entry which is preliminary data.</text>
</comment>
<comment type="similarity">
    <text evidence="1 4">Belongs to the aldehyde dehydrogenase family.</text>
</comment>
<dbReference type="Proteomes" id="UP000812013">
    <property type="component" value="Unassembled WGS sequence"/>
</dbReference>
<dbReference type="PROSITE" id="PS00687">
    <property type="entry name" value="ALDEHYDE_DEHYDR_GLU"/>
    <property type="match status" value="1"/>
</dbReference>
<dbReference type="InterPro" id="IPR016163">
    <property type="entry name" value="Ald_DH_C"/>
</dbReference>
<evidence type="ECO:0000313" key="6">
    <source>
        <dbReference type="EMBL" id="MBW5484147.1"/>
    </source>
</evidence>
<dbReference type="Pfam" id="PF00171">
    <property type="entry name" value="Aldedh"/>
    <property type="match status" value="1"/>
</dbReference>
<feature type="domain" description="Aldehyde dehydrogenase" evidence="5">
    <location>
        <begin position="13"/>
        <end position="467"/>
    </location>
</feature>
<feature type="active site" evidence="3">
    <location>
        <position position="245"/>
    </location>
</feature>
<keyword evidence="2 4" id="KW-0560">Oxidoreductase</keyword>
<evidence type="ECO:0000256" key="4">
    <source>
        <dbReference type="RuleBase" id="RU003345"/>
    </source>
</evidence>
<dbReference type="InterPro" id="IPR016162">
    <property type="entry name" value="Ald_DH_N"/>
</dbReference>
<dbReference type="EMBL" id="WTFF01000144">
    <property type="protein sequence ID" value="MBW5484147.1"/>
    <property type="molecule type" value="Genomic_DNA"/>
</dbReference>
<keyword evidence="7" id="KW-1185">Reference proteome</keyword>
<dbReference type="RefSeq" id="WP_219668626.1">
    <property type="nucleotide sequence ID" value="NZ_WTFF01000144.1"/>
</dbReference>
<protein>
    <submittedName>
        <fullName evidence="6">Aldehyde dehydrogenase family protein</fullName>
    </submittedName>
</protein>
<evidence type="ECO:0000256" key="2">
    <source>
        <dbReference type="ARBA" id="ARBA00023002"/>
    </source>
</evidence>
<gene>
    <name evidence="6" type="ORF">GPJ59_20245</name>
</gene>
<name>A0ABS6Z8Q3_9ACTN</name>
<dbReference type="InterPro" id="IPR029510">
    <property type="entry name" value="Ald_DH_CS_GLU"/>
</dbReference>
<dbReference type="SUPFAM" id="SSF53720">
    <property type="entry name" value="ALDH-like"/>
    <property type="match status" value="1"/>
</dbReference>
<organism evidence="6 7">
    <name type="scientific">Streptomyces bambusae</name>
    <dbReference type="NCBI Taxonomy" id="1550616"/>
    <lineage>
        <taxon>Bacteria</taxon>
        <taxon>Bacillati</taxon>
        <taxon>Actinomycetota</taxon>
        <taxon>Actinomycetes</taxon>
        <taxon>Kitasatosporales</taxon>
        <taxon>Streptomycetaceae</taxon>
        <taxon>Streptomyces</taxon>
    </lineage>
</organism>